<accession>Q0UDS7</accession>
<evidence type="ECO:0000313" key="2">
    <source>
        <dbReference type="Proteomes" id="UP000001055"/>
    </source>
</evidence>
<proteinExistence type="predicted"/>
<name>Q0UDS7_PHANO</name>
<dbReference type="GeneID" id="5977275"/>
<evidence type="ECO:0000313" key="1">
    <source>
        <dbReference type="EMBL" id="EAT82422.1"/>
    </source>
</evidence>
<gene>
    <name evidence="1" type="ORF">SNOG_10087</name>
</gene>
<dbReference type="KEGG" id="pno:SNOG_10087"/>
<sequence>MSKRLLFFTDTQVASHEARGLLDSVGLHQLRGNVHAWVSPIRWDPGESHAIIEQHSTRYLSFEKDALDAITGIWGMFEKHNPDFRHIFGIPFCTRPLRPSCVYPSLLWAHVSPAVRRLEFTSWSFLGWKGAVESKHFGQKPDSYEGMIEVSENNQWHPLESLLKTTTEQFYSITAKMSPLLKMNAIAVEFGLEFITWNVSDHDVHDGF</sequence>
<dbReference type="Proteomes" id="UP000001055">
    <property type="component" value="Unassembled WGS sequence"/>
</dbReference>
<organism evidence="1 2">
    <name type="scientific">Phaeosphaeria nodorum (strain SN15 / ATCC MYA-4574 / FGSC 10173)</name>
    <name type="common">Glume blotch fungus</name>
    <name type="synonym">Parastagonospora nodorum</name>
    <dbReference type="NCBI Taxonomy" id="321614"/>
    <lineage>
        <taxon>Eukaryota</taxon>
        <taxon>Fungi</taxon>
        <taxon>Dikarya</taxon>
        <taxon>Ascomycota</taxon>
        <taxon>Pezizomycotina</taxon>
        <taxon>Dothideomycetes</taxon>
        <taxon>Pleosporomycetidae</taxon>
        <taxon>Pleosporales</taxon>
        <taxon>Pleosporineae</taxon>
        <taxon>Phaeosphaeriaceae</taxon>
        <taxon>Parastagonospora</taxon>
    </lineage>
</organism>
<dbReference type="RefSeq" id="XP_001800369.1">
    <property type="nucleotide sequence ID" value="XM_001800317.1"/>
</dbReference>
<dbReference type="EMBL" id="CH445340">
    <property type="protein sequence ID" value="EAT82422.1"/>
    <property type="molecule type" value="Genomic_DNA"/>
</dbReference>
<dbReference type="AlphaFoldDB" id="Q0UDS7"/>
<protein>
    <submittedName>
        <fullName evidence="1">Uncharacterized protein</fullName>
    </submittedName>
</protein>
<dbReference type="InParanoid" id="Q0UDS7"/>
<reference evidence="2" key="1">
    <citation type="journal article" date="2007" name="Plant Cell">
        <title>Dothideomycete-plant interactions illuminated by genome sequencing and EST analysis of the wheat pathogen Stagonospora nodorum.</title>
        <authorList>
            <person name="Hane J.K."/>
            <person name="Lowe R.G."/>
            <person name="Solomon P.S."/>
            <person name="Tan K.C."/>
            <person name="Schoch C.L."/>
            <person name="Spatafora J.W."/>
            <person name="Crous P.W."/>
            <person name="Kodira C."/>
            <person name="Birren B.W."/>
            <person name="Galagan J.E."/>
            <person name="Torriani S.F."/>
            <person name="McDonald B.A."/>
            <person name="Oliver R.P."/>
        </authorList>
    </citation>
    <scope>NUCLEOTIDE SEQUENCE [LARGE SCALE GENOMIC DNA]</scope>
    <source>
        <strain evidence="2">SN15 / ATCC MYA-4574 / FGSC 10173</strain>
    </source>
</reference>